<reference evidence="2" key="1">
    <citation type="submission" date="2015-04" db="UniProtKB">
        <authorList>
            <consortium name="EnsemblPlants"/>
        </authorList>
    </citation>
    <scope>IDENTIFICATION</scope>
</reference>
<name>A0A0E0E6V9_9ORYZ</name>
<dbReference type="AlphaFoldDB" id="A0A0E0E6V9"/>
<dbReference type="HOGENOM" id="CLU_875451_0_0_1"/>
<feature type="region of interest" description="Disordered" evidence="1">
    <location>
        <begin position="1"/>
        <end position="61"/>
    </location>
</feature>
<organism evidence="2">
    <name type="scientific">Oryza meridionalis</name>
    <dbReference type="NCBI Taxonomy" id="40149"/>
    <lineage>
        <taxon>Eukaryota</taxon>
        <taxon>Viridiplantae</taxon>
        <taxon>Streptophyta</taxon>
        <taxon>Embryophyta</taxon>
        <taxon>Tracheophyta</taxon>
        <taxon>Spermatophyta</taxon>
        <taxon>Magnoliopsida</taxon>
        <taxon>Liliopsida</taxon>
        <taxon>Poales</taxon>
        <taxon>Poaceae</taxon>
        <taxon>BOP clade</taxon>
        <taxon>Oryzoideae</taxon>
        <taxon>Oryzeae</taxon>
        <taxon>Oryzinae</taxon>
        <taxon>Oryza</taxon>
    </lineage>
</organism>
<evidence type="ECO:0000256" key="1">
    <source>
        <dbReference type="SAM" id="MobiDB-lite"/>
    </source>
</evidence>
<dbReference type="Proteomes" id="UP000008021">
    <property type="component" value="Chromosome 7"/>
</dbReference>
<dbReference type="Gramene" id="OMERI07G00270.1">
    <property type="protein sequence ID" value="OMERI07G00270.1"/>
    <property type="gene ID" value="OMERI07G00270"/>
</dbReference>
<accession>A0A0E0E6V9</accession>
<evidence type="ECO:0000313" key="2">
    <source>
        <dbReference type="EnsemblPlants" id="OMERI07G00270.1"/>
    </source>
</evidence>
<feature type="compositionally biased region" description="Basic residues" evidence="1">
    <location>
        <begin position="302"/>
        <end position="318"/>
    </location>
</feature>
<feature type="compositionally biased region" description="Basic residues" evidence="1">
    <location>
        <begin position="35"/>
        <end position="55"/>
    </location>
</feature>
<keyword evidence="3" id="KW-1185">Reference proteome</keyword>
<feature type="region of interest" description="Disordered" evidence="1">
    <location>
        <begin position="194"/>
        <end position="318"/>
    </location>
</feature>
<evidence type="ECO:0000313" key="3">
    <source>
        <dbReference type="Proteomes" id="UP000008021"/>
    </source>
</evidence>
<feature type="compositionally biased region" description="Basic and acidic residues" evidence="1">
    <location>
        <begin position="200"/>
        <end position="211"/>
    </location>
</feature>
<feature type="compositionally biased region" description="Polar residues" evidence="1">
    <location>
        <begin position="257"/>
        <end position="292"/>
    </location>
</feature>
<reference evidence="2" key="2">
    <citation type="submission" date="2018-05" db="EMBL/GenBank/DDBJ databases">
        <title>OmerRS3 (Oryza meridionalis Reference Sequence Version 3).</title>
        <authorList>
            <person name="Zhang J."/>
            <person name="Kudrna D."/>
            <person name="Lee S."/>
            <person name="Talag J."/>
            <person name="Welchert J."/>
            <person name="Wing R.A."/>
        </authorList>
    </citation>
    <scope>NUCLEOTIDE SEQUENCE [LARGE SCALE GENOMIC DNA]</scope>
    <source>
        <strain evidence="2">cv. OR44</strain>
    </source>
</reference>
<protein>
    <submittedName>
        <fullName evidence="2">Uncharacterized protein</fullName>
    </submittedName>
</protein>
<sequence length="318" mass="35820">MATPRAARTANQLGGEDGDPPGGHWRRWAPPDGQRRRHGKPARRGRGGQRRRHGRPSPVARKKFDGLILPHIIKLLKEKSRELSMEVSECSEEVAEVTALGGSGFRFVVNLVEQTCSCRQWQRTTKEEKIKPQPIKIPLYHGRMKLQLLLCPFHHQVKPWRVRLVQRENAMALVLKFPKAKAWTFQVQTREIMGTLTPEPPKEDHQRRENKTTTNQNSIVPWEDETPTSSMSFPPPSQTLESTTSTKRKRHGFGSKVSKSQSLDISSTNKGNHGNSNSGASKRSRSGSNQPHDTVEGETKGKGKSKKKVVTKKITKTK</sequence>
<dbReference type="EnsemblPlants" id="OMERI07G00270.1">
    <property type="protein sequence ID" value="OMERI07G00270.1"/>
    <property type="gene ID" value="OMERI07G00270"/>
</dbReference>
<proteinExistence type="predicted"/>